<dbReference type="PROSITE" id="PS50137">
    <property type="entry name" value="DS_RBD"/>
    <property type="match status" value="1"/>
</dbReference>
<evidence type="ECO:0000256" key="1">
    <source>
        <dbReference type="ARBA" id="ARBA00022884"/>
    </source>
</evidence>
<evidence type="ECO:0000259" key="4">
    <source>
        <dbReference type="PROSITE" id="PS50137"/>
    </source>
</evidence>
<reference evidence="5" key="1">
    <citation type="submission" date="2011-06" db="EMBL/GenBank/DDBJ databases">
        <authorList>
            <person name="Carlson J."/>
            <person name="Booth B."/>
            <person name="Frise E."/>
            <person name="Park S."/>
            <person name="Wan K."/>
            <person name="Yu C."/>
            <person name="Celniker S."/>
        </authorList>
    </citation>
    <scope>NUCLEOTIDE SEQUENCE</scope>
</reference>
<sequence length="430" mass="47069">MVSVGQRVAFLSTHWTSPLQNPNATVKPLIQMPLQAANVQEQQSSPVALYPTSASPVAVQSPQDAFLAVQSPGAPAPVQLANSSDQQNNPDADAIASKLPMPVIIKEEPISVNDEPSVDNIEDNTSASTSASGIGGKIPFKKIFQKRKKSSERTRDKKLRQNRQLRKSMLPKNALMALNEVKGVTISDFTIDSNTDGGFTAVVTVNSNQYEGKGTSKMTAKNAACEKAWRDFIIAKMTPKPPRIHQVEMGSEPMDINEDEADAPDDDLPMLNLASFAIYKLFAEWEREGYVVPEMHPSANAAQQAGGDAGTPVPPVPKEPKKPPVRTELPSGWETMHPATILCIMRPGLNYVDYGSSGDKTNGMQHLGIMVDNQEFHANGKIKENRPSQRGRESVQLSVRHQLHLQRHHLRHQLQPQTPTADDNTHNGHS</sequence>
<dbReference type="GO" id="GO:0003723">
    <property type="term" value="F:RNA binding"/>
    <property type="evidence" value="ECO:0007669"/>
    <property type="project" value="UniProtKB-UniRule"/>
</dbReference>
<feature type="region of interest" description="Disordered" evidence="3">
    <location>
        <begin position="301"/>
        <end position="332"/>
    </location>
</feature>
<gene>
    <name evidence="5" type="primary">DIP1-RB</name>
</gene>
<evidence type="ECO:0000313" key="5">
    <source>
        <dbReference type="EMBL" id="AEH59649.1"/>
    </source>
</evidence>
<dbReference type="Pfam" id="PF00035">
    <property type="entry name" value="dsrm"/>
    <property type="match status" value="1"/>
</dbReference>
<organism evidence="5">
    <name type="scientific">Drosophila melanogaster</name>
    <name type="common">Fruit fly</name>
    <dbReference type="NCBI Taxonomy" id="7227"/>
    <lineage>
        <taxon>Eukaryota</taxon>
        <taxon>Metazoa</taxon>
        <taxon>Ecdysozoa</taxon>
        <taxon>Arthropoda</taxon>
        <taxon>Hexapoda</taxon>
        <taxon>Insecta</taxon>
        <taxon>Pterygota</taxon>
        <taxon>Neoptera</taxon>
        <taxon>Endopterygota</taxon>
        <taxon>Diptera</taxon>
        <taxon>Brachycera</taxon>
        <taxon>Muscomorpha</taxon>
        <taxon>Ephydroidea</taxon>
        <taxon>Drosophilidae</taxon>
        <taxon>Drosophila</taxon>
        <taxon>Sophophora</taxon>
    </lineage>
</organism>
<dbReference type="SMART" id="SM00358">
    <property type="entry name" value="DSRM"/>
    <property type="match status" value="1"/>
</dbReference>
<dbReference type="InterPro" id="IPR051247">
    <property type="entry name" value="RLC_Component"/>
</dbReference>
<accession>F7VJU6</accession>
<keyword evidence="1 2" id="KW-0694">RNA-binding</keyword>
<evidence type="ECO:0000256" key="2">
    <source>
        <dbReference type="PROSITE-ProRule" id="PRU00266"/>
    </source>
</evidence>
<dbReference type="VEuPathDB" id="VectorBase:FBgn0024807"/>
<proteinExistence type="evidence at transcript level"/>
<dbReference type="PeptideAtlas" id="F7VJU6"/>
<dbReference type="PANTHER" id="PTHR46205:SF5">
    <property type="entry name" value="BLANKS-RELATED"/>
    <property type="match status" value="1"/>
</dbReference>
<dbReference type="OrthoDB" id="6363432at2759"/>
<protein>
    <submittedName>
        <fullName evidence="5">SD25235p</fullName>
    </submittedName>
</protein>
<dbReference type="ExpressionAtlas" id="F7VJU6">
    <property type="expression patterns" value="baseline and differential"/>
</dbReference>
<dbReference type="EMBL" id="BT128746">
    <property type="protein sequence ID" value="AEH59649.1"/>
    <property type="molecule type" value="mRNA"/>
</dbReference>
<dbReference type="Gene3D" id="3.30.160.20">
    <property type="match status" value="1"/>
</dbReference>
<dbReference type="FunFam" id="3.30.160.20:FF:000069">
    <property type="entry name" value="Disco interacting protein isoform TO67"/>
    <property type="match status" value="1"/>
</dbReference>
<dbReference type="PANTHER" id="PTHR46205">
    <property type="entry name" value="LOQUACIOUS, ISOFORM B"/>
    <property type="match status" value="1"/>
</dbReference>
<feature type="region of interest" description="Disordered" evidence="3">
    <location>
        <begin position="408"/>
        <end position="430"/>
    </location>
</feature>
<dbReference type="AlphaFoldDB" id="F7VJU6"/>
<name>F7VJU6_DROME</name>
<evidence type="ECO:0000256" key="3">
    <source>
        <dbReference type="SAM" id="MobiDB-lite"/>
    </source>
</evidence>
<dbReference type="InterPro" id="IPR014720">
    <property type="entry name" value="dsRBD_dom"/>
</dbReference>
<dbReference type="SUPFAM" id="SSF54768">
    <property type="entry name" value="dsRNA-binding domain-like"/>
    <property type="match status" value="1"/>
</dbReference>
<feature type="domain" description="DRBM" evidence="4">
    <location>
        <begin position="199"/>
        <end position="234"/>
    </location>
</feature>
<dbReference type="GO" id="GO:0010468">
    <property type="term" value="P:regulation of gene expression"/>
    <property type="evidence" value="ECO:0007669"/>
    <property type="project" value="UniProtKB-ARBA"/>
</dbReference>